<dbReference type="Proteomes" id="UP000233551">
    <property type="component" value="Unassembled WGS sequence"/>
</dbReference>
<dbReference type="EMBL" id="PGOL01000189">
    <property type="protein sequence ID" value="PKI74916.1"/>
    <property type="molecule type" value="Genomic_DNA"/>
</dbReference>
<proteinExistence type="predicted"/>
<evidence type="ECO:0000256" key="1">
    <source>
        <dbReference type="SAM" id="MobiDB-lite"/>
    </source>
</evidence>
<dbReference type="AlphaFoldDB" id="A0A2I0L454"/>
<feature type="region of interest" description="Disordered" evidence="1">
    <location>
        <begin position="1"/>
        <end position="68"/>
    </location>
</feature>
<comment type="caution">
    <text evidence="2">The sequence shown here is derived from an EMBL/GenBank/DDBJ whole genome shotgun (WGS) entry which is preliminary data.</text>
</comment>
<organism evidence="2 3">
    <name type="scientific">Punica granatum</name>
    <name type="common">Pomegranate</name>
    <dbReference type="NCBI Taxonomy" id="22663"/>
    <lineage>
        <taxon>Eukaryota</taxon>
        <taxon>Viridiplantae</taxon>
        <taxon>Streptophyta</taxon>
        <taxon>Embryophyta</taxon>
        <taxon>Tracheophyta</taxon>
        <taxon>Spermatophyta</taxon>
        <taxon>Magnoliopsida</taxon>
        <taxon>eudicotyledons</taxon>
        <taxon>Gunneridae</taxon>
        <taxon>Pentapetalae</taxon>
        <taxon>rosids</taxon>
        <taxon>malvids</taxon>
        <taxon>Myrtales</taxon>
        <taxon>Lythraceae</taxon>
        <taxon>Punica</taxon>
    </lineage>
</organism>
<reference evidence="2 3" key="1">
    <citation type="submission" date="2017-11" db="EMBL/GenBank/DDBJ databases">
        <title>De-novo sequencing of pomegranate (Punica granatum L.) genome.</title>
        <authorList>
            <person name="Akparov Z."/>
            <person name="Amiraslanov A."/>
            <person name="Hajiyeva S."/>
            <person name="Abbasov M."/>
            <person name="Kaur K."/>
            <person name="Hamwieh A."/>
            <person name="Solovyev V."/>
            <person name="Salamov A."/>
            <person name="Braich B."/>
            <person name="Kosarev P."/>
            <person name="Mahmoud A."/>
            <person name="Hajiyev E."/>
            <person name="Babayeva S."/>
            <person name="Izzatullayeva V."/>
            <person name="Mammadov A."/>
            <person name="Mammadov A."/>
            <person name="Sharifova S."/>
            <person name="Ojaghi J."/>
            <person name="Eynullazada K."/>
            <person name="Bayramov B."/>
            <person name="Abdulazimova A."/>
            <person name="Shahmuradov I."/>
        </authorList>
    </citation>
    <scope>NUCLEOTIDE SEQUENCE [LARGE SCALE GENOMIC DNA]</scope>
    <source>
        <strain evidence="3">cv. AG2017</strain>
        <tissue evidence="2">Leaf</tissue>
    </source>
</reference>
<feature type="compositionally biased region" description="Polar residues" evidence="1">
    <location>
        <begin position="57"/>
        <end position="68"/>
    </location>
</feature>
<name>A0A2I0L454_PUNGR</name>
<evidence type="ECO:0000313" key="2">
    <source>
        <dbReference type="EMBL" id="PKI74916.1"/>
    </source>
</evidence>
<protein>
    <submittedName>
        <fullName evidence="2">Uncharacterized protein</fullName>
    </submittedName>
</protein>
<feature type="compositionally biased region" description="Basic and acidic residues" evidence="1">
    <location>
        <begin position="1"/>
        <end position="11"/>
    </location>
</feature>
<accession>A0A2I0L454</accession>
<keyword evidence="3" id="KW-1185">Reference proteome</keyword>
<feature type="compositionally biased region" description="Basic and acidic residues" evidence="1">
    <location>
        <begin position="21"/>
        <end position="38"/>
    </location>
</feature>
<evidence type="ECO:0000313" key="3">
    <source>
        <dbReference type="Proteomes" id="UP000233551"/>
    </source>
</evidence>
<gene>
    <name evidence="2" type="ORF">CRG98_004688</name>
</gene>
<sequence length="68" mass="7378">MVGGREFDGGRAKGHVTAVGNRKEEMKDIRDGRERESSGRGPMDDDSFPETTVGVPDSNTLKRPTLSS</sequence>